<dbReference type="GO" id="GO:0003700">
    <property type="term" value="F:DNA-binding transcription factor activity"/>
    <property type="evidence" value="ECO:0007669"/>
    <property type="project" value="InterPro"/>
</dbReference>
<dbReference type="InterPro" id="IPR021833">
    <property type="entry name" value="DUF3425"/>
</dbReference>
<dbReference type="AlphaFoldDB" id="A0A6A6Z3T6"/>
<dbReference type="EMBL" id="MU003694">
    <property type="protein sequence ID" value="KAF2814944.1"/>
    <property type="molecule type" value="Genomic_DNA"/>
</dbReference>
<dbReference type="InterPro" id="IPR046347">
    <property type="entry name" value="bZIP_sf"/>
</dbReference>
<evidence type="ECO:0000313" key="3">
    <source>
        <dbReference type="EMBL" id="KAF2814944.1"/>
    </source>
</evidence>
<dbReference type="SUPFAM" id="SSF57959">
    <property type="entry name" value="Leucine zipper domain"/>
    <property type="match status" value="1"/>
</dbReference>
<evidence type="ECO:0000313" key="4">
    <source>
        <dbReference type="Proteomes" id="UP000504636"/>
    </source>
</evidence>
<evidence type="ECO:0008006" key="6">
    <source>
        <dbReference type="Google" id="ProtNLM"/>
    </source>
</evidence>
<keyword evidence="1" id="KW-0175">Coiled coil</keyword>
<feature type="region of interest" description="Disordered" evidence="2">
    <location>
        <begin position="1"/>
        <end position="40"/>
    </location>
</feature>
<proteinExistence type="predicted"/>
<gene>
    <name evidence="3 5" type="ORF">BDZ99DRAFT_566862</name>
</gene>
<dbReference type="Pfam" id="PF11905">
    <property type="entry name" value="DUF3425"/>
    <property type="match status" value="1"/>
</dbReference>
<dbReference type="OrthoDB" id="2985014at2759"/>
<keyword evidence="4" id="KW-1185">Reference proteome</keyword>
<dbReference type="CDD" id="cd14688">
    <property type="entry name" value="bZIP_YAP"/>
    <property type="match status" value="1"/>
</dbReference>
<feature type="coiled-coil region" evidence="1">
    <location>
        <begin position="66"/>
        <end position="93"/>
    </location>
</feature>
<dbReference type="PANTHER" id="PTHR37012">
    <property type="entry name" value="B-ZIP TRANSCRIPTION FACTOR (EUROFUNG)-RELATED"/>
    <property type="match status" value="1"/>
</dbReference>
<evidence type="ECO:0000313" key="5">
    <source>
        <dbReference type="RefSeq" id="XP_033581908.1"/>
    </source>
</evidence>
<protein>
    <recommendedName>
        <fullName evidence="6">BZIP domain-containing protein</fullName>
    </recommendedName>
</protein>
<dbReference type="PANTHER" id="PTHR37012:SF2">
    <property type="entry name" value="BZIP DOMAIN-CONTAINING PROTEIN-RELATED"/>
    <property type="match status" value="1"/>
</dbReference>
<dbReference type="RefSeq" id="XP_033581908.1">
    <property type="nucleotide sequence ID" value="XM_033727628.1"/>
</dbReference>
<dbReference type="Proteomes" id="UP000504636">
    <property type="component" value="Unplaced"/>
</dbReference>
<feature type="compositionally biased region" description="Polar residues" evidence="2">
    <location>
        <begin position="1"/>
        <end position="11"/>
    </location>
</feature>
<name>A0A6A6Z3T6_9PEZI</name>
<accession>A0A6A6Z3T6</accession>
<evidence type="ECO:0000256" key="1">
    <source>
        <dbReference type="SAM" id="Coils"/>
    </source>
</evidence>
<organism evidence="3">
    <name type="scientific">Mytilinidion resinicola</name>
    <dbReference type="NCBI Taxonomy" id="574789"/>
    <lineage>
        <taxon>Eukaryota</taxon>
        <taxon>Fungi</taxon>
        <taxon>Dikarya</taxon>
        <taxon>Ascomycota</taxon>
        <taxon>Pezizomycotina</taxon>
        <taxon>Dothideomycetes</taxon>
        <taxon>Pleosporomycetidae</taxon>
        <taxon>Mytilinidiales</taxon>
        <taxon>Mytilinidiaceae</taxon>
        <taxon>Mytilinidion</taxon>
    </lineage>
</organism>
<reference evidence="5" key="3">
    <citation type="submission" date="2025-04" db="UniProtKB">
        <authorList>
            <consortium name="RefSeq"/>
        </authorList>
    </citation>
    <scope>IDENTIFICATION</scope>
    <source>
        <strain evidence="5">CBS 304.34</strain>
    </source>
</reference>
<dbReference type="GeneID" id="54468521"/>
<reference evidence="5" key="2">
    <citation type="submission" date="2020-04" db="EMBL/GenBank/DDBJ databases">
        <authorList>
            <consortium name="NCBI Genome Project"/>
        </authorList>
    </citation>
    <scope>NUCLEOTIDE SEQUENCE</scope>
    <source>
        <strain evidence="5">CBS 304.34</strain>
    </source>
</reference>
<sequence>MNPASHNADNNPRTPPTVSSTSPSDTTSPGTISSKGRLLDAEDLARKRARDRKSQRAMRERAKWSMQCLTDQVTALTQALQNETREKEDLMSRFLAVSEELDHLRVQKAALQLRLLGNGASTSKPESPDGTSPAALAPHEAIPLNTAPTTMSDQILQTFAEARWEAYAFPSHARVEAYPEKPDLSALFDGRPNRIIDETSGVVGDIVRSYKEIDTLPKQVAVHYVMSTLMKWQVLRNKASYDQMPEWLRPLECQIQVAHPSWIDRIAWPNVRQYLIERPGIAFDDFAGAYSASFFIRWDYDPNHVIITTSAAEGGGILINPIYEEHIRQLKNWTVGDAFRRKFPELSTLVDVYSQPEHVP</sequence>
<evidence type="ECO:0000256" key="2">
    <source>
        <dbReference type="SAM" id="MobiDB-lite"/>
    </source>
</evidence>
<reference evidence="3 5" key="1">
    <citation type="journal article" date="2020" name="Stud. Mycol.">
        <title>101 Dothideomycetes genomes: a test case for predicting lifestyles and emergence of pathogens.</title>
        <authorList>
            <person name="Haridas S."/>
            <person name="Albert R."/>
            <person name="Binder M."/>
            <person name="Bloem J."/>
            <person name="Labutti K."/>
            <person name="Salamov A."/>
            <person name="Andreopoulos B."/>
            <person name="Baker S."/>
            <person name="Barry K."/>
            <person name="Bills G."/>
            <person name="Bluhm B."/>
            <person name="Cannon C."/>
            <person name="Castanera R."/>
            <person name="Culley D."/>
            <person name="Daum C."/>
            <person name="Ezra D."/>
            <person name="Gonzalez J."/>
            <person name="Henrissat B."/>
            <person name="Kuo A."/>
            <person name="Liang C."/>
            <person name="Lipzen A."/>
            <person name="Lutzoni F."/>
            <person name="Magnuson J."/>
            <person name="Mondo S."/>
            <person name="Nolan M."/>
            <person name="Ohm R."/>
            <person name="Pangilinan J."/>
            <person name="Park H.-J."/>
            <person name="Ramirez L."/>
            <person name="Alfaro M."/>
            <person name="Sun H."/>
            <person name="Tritt A."/>
            <person name="Yoshinaga Y."/>
            <person name="Zwiers L.-H."/>
            <person name="Turgeon B."/>
            <person name="Goodwin S."/>
            <person name="Spatafora J."/>
            <person name="Crous P."/>
            <person name="Grigoriev I."/>
        </authorList>
    </citation>
    <scope>NUCLEOTIDE SEQUENCE</scope>
    <source>
        <strain evidence="3 5">CBS 304.34</strain>
    </source>
</reference>
<feature type="compositionally biased region" description="Low complexity" evidence="2">
    <location>
        <begin position="16"/>
        <end position="34"/>
    </location>
</feature>